<dbReference type="SUPFAM" id="SSF54897">
    <property type="entry name" value="Protease propeptides/inhibitors"/>
    <property type="match status" value="1"/>
</dbReference>
<organism evidence="3 4">
    <name type="scientific">Trametes cubensis</name>
    <dbReference type="NCBI Taxonomy" id="1111947"/>
    <lineage>
        <taxon>Eukaryota</taxon>
        <taxon>Fungi</taxon>
        <taxon>Dikarya</taxon>
        <taxon>Basidiomycota</taxon>
        <taxon>Agaricomycotina</taxon>
        <taxon>Agaricomycetes</taxon>
        <taxon>Polyporales</taxon>
        <taxon>Polyporaceae</taxon>
        <taxon>Trametes</taxon>
    </lineage>
</organism>
<dbReference type="InterPro" id="IPR015366">
    <property type="entry name" value="S53_propep"/>
</dbReference>
<name>A0AAD7TZY1_9APHY</name>
<evidence type="ECO:0000313" key="3">
    <source>
        <dbReference type="EMBL" id="KAJ8494450.1"/>
    </source>
</evidence>
<protein>
    <recommendedName>
        <fullName evidence="2">Peptidase S53 activation domain-containing protein</fullName>
    </recommendedName>
</protein>
<gene>
    <name evidence="3" type="ORF">ONZ51_g2312</name>
</gene>
<dbReference type="GO" id="GO:0006508">
    <property type="term" value="P:proteolysis"/>
    <property type="evidence" value="ECO:0007669"/>
    <property type="project" value="TreeGrafter"/>
</dbReference>
<accession>A0AAD7TZY1</accession>
<feature type="domain" description="Peptidase S53 activation" evidence="2">
    <location>
        <begin position="37"/>
        <end position="178"/>
    </location>
</feature>
<dbReference type="InterPro" id="IPR050819">
    <property type="entry name" value="Tripeptidyl-peptidase_I"/>
</dbReference>
<evidence type="ECO:0000259" key="2">
    <source>
        <dbReference type="SMART" id="SM00944"/>
    </source>
</evidence>
<keyword evidence="1" id="KW-0732">Signal</keyword>
<reference evidence="3" key="1">
    <citation type="submission" date="2022-11" db="EMBL/GenBank/DDBJ databases">
        <title>Genome Sequence of Cubamyces cubensis.</title>
        <authorList>
            <person name="Buettner E."/>
        </authorList>
    </citation>
    <scope>NUCLEOTIDE SEQUENCE</scope>
    <source>
        <strain evidence="3">MPL-01</strain>
    </source>
</reference>
<feature type="chain" id="PRO_5041969576" description="Peptidase S53 activation domain-containing protein" evidence="1">
    <location>
        <begin position="19"/>
        <end position="178"/>
    </location>
</feature>
<dbReference type="GO" id="GO:0008240">
    <property type="term" value="F:tripeptidyl-peptidase activity"/>
    <property type="evidence" value="ECO:0007669"/>
    <property type="project" value="TreeGrafter"/>
</dbReference>
<dbReference type="PANTHER" id="PTHR14218">
    <property type="entry name" value="PROTEASE S8 TRIPEPTIDYL PEPTIDASE I CLN2"/>
    <property type="match status" value="1"/>
</dbReference>
<dbReference type="SMART" id="SM00944">
    <property type="entry name" value="Pro-kuma_activ"/>
    <property type="match status" value="1"/>
</dbReference>
<dbReference type="Pfam" id="PF09286">
    <property type="entry name" value="Pro-kuma_activ"/>
    <property type="match status" value="1"/>
</dbReference>
<evidence type="ECO:0000256" key="1">
    <source>
        <dbReference type="SAM" id="SignalP"/>
    </source>
</evidence>
<dbReference type="GO" id="GO:0004175">
    <property type="term" value="F:endopeptidase activity"/>
    <property type="evidence" value="ECO:0007669"/>
    <property type="project" value="TreeGrafter"/>
</dbReference>
<sequence>MVAAGLLLLASFLPLALGRPSSETSHLVVRGQNHNVPAGFSRSQLTTFPSIMRFVLALKPSNTSGLVKSLLDVSDPASPNYGNHLTKDQVDQLVAPQPESVQAVTSWLNKNGISPEVYSSAGDLLRFQLPVDQANKLLNANFTGYVHEKTNTTMVRTLAYSLPADVSEHVAFVYPANQ</sequence>
<feature type="signal peptide" evidence="1">
    <location>
        <begin position="1"/>
        <end position="18"/>
    </location>
</feature>
<dbReference type="CDD" id="cd11377">
    <property type="entry name" value="Pro-peptidase_S53"/>
    <property type="match status" value="1"/>
</dbReference>
<dbReference type="AlphaFoldDB" id="A0AAD7TZY1"/>
<evidence type="ECO:0000313" key="4">
    <source>
        <dbReference type="Proteomes" id="UP001215151"/>
    </source>
</evidence>
<dbReference type="PANTHER" id="PTHR14218:SF15">
    <property type="entry name" value="TRIPEPTIDYL-PEPTIDASE 1"/>
    <property type="match status" value="1"/>
</dbReference>
<dbReference type="Proteomes" id="UP001215151">
    <property type="component" value="Unassembled WGS sequence"/>
</dbReference>
<proteinExistence type="predicted"/>
<keyword evidence="4" id="KW-1185">Reference proteome</keyword>
<comment type="caution">
    <text evidence="3">The sequence shown here is derived from an EMBL/GenBank/DDBJ whole genome shotgun (WGS) entry which is preliminary data.</text>
</comment>
<dbReference type="EMBL" id="JAPEVG010000036">
    <property type="protein sequence ID" value="KAJ8494450.1"/>
    <property type="molecule type" value="Genomic_DNA"/>
</dbReference>